<dbReference type="Pfam" id="PF05043">
    <property type="entry name" value="Mga"/>
    <property type="match status" value="1"/>
</dbReference>
<dbReference type="HOGENOM" id="CLU_043511_1_0_9"/>
<name>A0A125W9P0_ENTFL</name>
<dbReference type="InterPro" id="IPR007737">
    <property type="entry name" value="Mga_HTH"/>
</dbReference>
<dbReference type="GeneID" id="60894172"/>
<dbReference type="AlphaFoldDB" id="A0A125W9P0"/>
<gene>
    <name evidence="4" type="ORF">HMPREF9498_00419</name>
</gene>
<comment type="caution">
    <text evidence="4">The sequence shown here is derived from an EMBL/GenBank/DDBJ whole genome shotgun (WGS) entry which is preliminary data.</text>
</comment>
<evidence type="ECO:0000313" key="4">
    <source>
        <dbReference type="EMBL" id="EFM83967.1"/>
    </source>
</evidence>
<feature type="domain" description="Mga helix-turn-helix" evidence="3">
    <location>
        <begin position="79"/>
        <end position="161"/>
    </location>
</feature>
<evidence type="ECO:0000256" key="2">
    <source>
        <dbReference type="ARBA" id="ARBA00023163"/>
    </source>
</evidence>
<dbReference type="PANTHER" id="PTHR30185">
    <property type="entry name" value="CRYPTIC BETA-GLUCOSIDE BGL OPERON ANTITERMINATOR"/>
    <property type="match status" value="1"/>
</dbReference>
<reference evidence="4 5" key="1">
    <citation type="submission" date="2010-07" db="EMBL/GenBank/DDBJ databases">
        <authorList>
            <person name="Sid Ahmed O."/>
        </authorList>
    </citation>
    <scope>NUCLEOTIDE SEQUENCE [LARGE SCALE GENOMIC DNA]</scope>
    <source>
        <strain evidence="4 5">TX4248</strain>
    </source>
</reference>
<keyword evidence="2" id="KW-0804">Transcription</keyword>
<keyword evidence="1" id="KW-0805">Transcription regulation</keyword>
<evidence type="ECO:0000259" key="3">
    <source>
        <dbReference type="Pfam" id="PF05043"/>
    </source>
</evidence>
<proteinExistence type="predicted"/>
<evidence type="ECO:0000313" key="5">
    <source>
        <dbReference type="Proteomes" id="UP000004846"/>
    </source>
</evidence>
<dbReference type="InterPro" id="IPR050661">
    <property type="entry name" value="BglG_antiterminators"/>
</dbReference>
<dbReference type="InterPro" id="IPR036388">
    <property type="entry name" value="WH-like_DNA-bd_sf"/>
</dbReference>
<dbReference type="Gene3D" id="1.10.10.10">
    <property type="entry name" value="Winged helix-like DNA-binding domain superfamily/Winged helix DNA-binding domain"/>
    <property type="match status" value="1"/>
</dbReference>
<dbReference type="RefSeq" id="WP_002397428.1">
    <property type="nucleotide sequence ID" value="NZ_GL454415.1"/>
</dbReference>
<dbReference type="PANTHER" id="PTHR30185:SF18">
    <property type="entry name" value="TRANSCRIPTIONAL REGULATOR MTLR"/>
    <property type="match status" value="1"/>
</dbReference>
<dbReference type="Proteomes" id="UP000004846">
    <property type="component" value="Unassembled WGS sequence"/>
</dbReference>
<accession>A0A125W9P0</accession>
<protein>
    <submittedName>
        <fullName evidence="4">M protein trans-acting positive regulator (MGA)</fullName>
    </submittedName>
</protein>
<evidence type="ECO:0000256" key="1">
    <source>
        <dbReference type="ARBA" id="ARBA00023015"/>
    </source>
</evidence>
<sequence length="488" mass="57075">MKVETLLEKKAMRQLLTVQQTILAGGTCSVSDLTAFLAVTKASFEKDLEDLHYFLKPFGQDCQLTYDGQQLSITLSDFFSLNHLIEAFVKESLKFQLLDYLYRNKEFSIVQLTTKFMISESSLFRKIKELNQLLAAFDLQIKNGQLQGEELQIRYFYFQLYWYITPYEIHQKKTMSPLNKRIIEGIETGLGFTFNEHNALKVSLWLSITKKRLAVTSKKYQQLRKKMIDFKEDPLFKQVRQLFFRFSSRYSLELDEGESMIHFVFLITMSVLPESAFDEYSLIRGRRSAVSLADTFILENVVLYYRPHKFEPTLEKTMAYYFSQIHGKLYFFKGELEVFDRAHIWEKEQQLSSRELASFSTTLLEKALACFDETYQPGDSLHELSLVKYLSVLALIEFKMIGEIKIGIHLAMDALYQAALTQVLMLSLKNMNGTLVERYQPEQTYDLIVTNYQQTSYQGTPEVYVLSELSSTYDVQQLKKKIRTLREK</sequence>
<organism evidence="4 5">
    <name type="scientific">Enterococcus faecalis TX4248</name>
    <dbReference type="NCBI Taxonomy" id="749495"/>
    <lineage>
        <taxon>Bacteria</taxon>
        <taxon>Bacillati</taxon>
        <taxon>Bacillota</taxon>
        <taxon>Bacilli</taxon>
        <taxon>Lactobacillales</taxon>
        <taxon>Enterococcaceae</taxon>
        <taxon>Enterococcus</taxon>
    </lineage>
</organism>
<dbReference type="EMBL" id="AEBR01000009">
    <property type="protein sequence ID" value="EFM83967.1"/>
    <property type="molecule type" value="Genomic_DNA"/>
</dbReference>